<keyword evidence="8" id="KW-1185">Reference proteome</keyword>
<keyword evidence="4" id="KW-0805">Transcription regulation</keyword>
<dbReference type="Proteomes" id="UP000000723">
    <property type="component" value="Chromosome"/>
</dbReference>
<keyword evidence="2" id="KW-0889">Transcription antitermination</keyword>
<dbReference type="GO" id="GO:0006353">
    <property type="term" value="P:DNA-templated transcription termination"/>
    <property type="evidence" value="ECO:0007669"/>
    <property type="project" value="InterPro"/>
</dbReference>
<organism evidence="7 8">
    <name type="scientific">Azobacteroides pseudotrichonymphae genomovar. CFP2</name>
    <dbReference type="NCBI Taxonomy" id="511995"/>
    <lineage>
        <taxon>Bacteria</taxon>
        <taxon>Pseudomonadati</taxon>
        <taxon>Bacteroidota</taxon>
        <taxon>Bacteroidia</taxon>
        <taxon>Bacteroidales</taxon>
        <taxon>Candidatus Azobacteroides</taxon>
    </lineage>
</organism>
<dbReference type="Gene3D" id="1.10.940.10">
    <property type="entry name" value="NusB-like"/>
    <property type="match status" value="1"/>
</dbReference>
<feature type="domain" description="NusB/RsmB/TIM44" evidence="6">
    <location>
        <begin position="206"/>
        <end position="296"/>
    </location>
</feature>
<dbReference type="GO" id="GO:0005829">
    <property type="term" value="C:cytosol"/>
    <property type="evidence" value="ECO:0007669"/>
    <property type="project" value="TreeGrafter"/>
</dbReference>
<reference evidence="8" key="1">
    <citation type="journal article" date="2008" name="Science">
        <title>Genome of an endosymbiont coupling N2 fixation to cellulolysis within RT protist cells in termite gut.</title>
        <authorList>
            <person name="Hongoh Y."/>
            <person name="Sharma V.K."/>
            <person name="Prakash T."/>
            <person name="Noda S."/>
            <person name="Toh H."/>
            <person name="Taylor T.D."/>
            <person name="Kudo T."/>
            <person name="Sakaki Y."/>
            <person name="Toyoda A."/>
            <person name="Hattori M."/>
            <person name="Ohkuma M."/>
        </authorList>
    </citation>
    <scope>NUCLEOTIDE SEQUENCE [LARGE SCALE GENOMIC DNA]</scope>
</reference>
<evidence type="ECO:0000256" key="1">
    <source>
        <dbReference type="ARBA" id="ARBA00005952"/>
    </source>
</evidence>
<evidence type="ECO:0000313" key="8">
    <source>
        <dbReference type="Proteomes" id="UP000000723"/>
    </source>
</evidence>
<dbReference type="InterPro" id="IPR011605">
    <property type="entry name" value="NusB_fam"/>
</dbReference>
<name>B6YR78_AZOPC</name>
<dbReference type="SUPFAM" id="SSF48013">
    <property type="entry name" value="NusB-like"/>
    <property type="match status" value="1"/>
</dbReference>
<dbReference type="OrthoDB" id="9787568at2"/>
<dbReference type="GO" id="GO:0003723">
    <property type="term" value="F:RNA binding"/>
    <property type="evidence" value="ECO:0007669"/>
    <property type="project" value="UniProtKB-KW"/>
</dbReference>
<dbReference type="InterPro" id="IPR006027">
    <property type="entry name" value="NusB_RsmB_TIM44"/>
</dbReference>
<dbReference type="AlphaFoldDB" id="B6YR78"/>
<keyword evidence="5" id="KW-0804">Transcription</keyword>
<dbReference type="Pfam" id="PF01029">
    <property type="entry name" value="NusB"/>
    <property type="match status" value="1"/>
</dbReference>
<dbReference type="eggNOG" id="COG0781">
    <property type="taxonomic scope" value="Bacteria"/>
</dbReference>
<dbReference type="STRING" id="511995.CFPG_437"/>
<keyword evidence="3" id="KW-0694">RNA-binding</keyword>
<evidence type="ECO:0000313" key="7">
    <source>
        <dbReference type="EMBL" id="BAG83700.1"/>
    </source>
</evidence>
<comment type="similarity">
    <text evidence="1">Belongs to the NusB family.</text>
</comment>
<dbReference type="RefSeq" id="WP_012573461.1">
    <property type="nucleotide sequence ID" value="NC_011565.1"/>
</dbReference>
<dbReference type="PANTHER" id="PTHR11078:SF3">
    <property type="entry name" value="ANTITERMINATION NUSB DOMAIN-CONTAINING PROTEIN"/>
    <property type="match status" value="1"/>
</dbReference>
<dbReference type="PANTHER" id="PTHR11078">
    <property type="entry name" value="N UTILIZATION SUBSTANCE PROTEIN B-RELATED"/>
    <property type="match status" value="1"/>
</dbReference>
<dbReference type="InterPro" id="IPR035926">
    <property type="entry name" value="NusB-like_sf"/>
</dbReference>
<sequence length="305" mass="36134">MINRTFIRTKVLQILYAYHQKGNEDLMEAENELNLSLQKTRYLYYYLLLIIIELTNAEQKKLDKQKHKHSLLFKEQYINRKFADNFLAKKLRNHIALIQFANKHSNWLRTNSETDFIELLLNEIKQSDNYTKYISSDNAYKNNYEFWEAIFKQIILKSQIVSEWLEQKSIYWNDDLEATTMLVLKTLKQFQNRSIAEPVLLPLFKDNTTQEYAIQLLRSSIIEAEENSDLIDTQMKNWDKKRIALLDLIIMQMALAELNNFPAIPLKVTLNEYIDLARYYSTPKSTSFINGILQAIVSILKINKN</sequence>
<dbReference type="EMBL" id="AP010656">
    <property type="protein sequence ID" value="BAG83700.1"/>
    <property type="molecule type" value="Genomic_DNA"/>
</dbReference>
<dbReference type="KEGG" id="aps:CFPG_437"/>
<dbReference type="GO" id="GO:0031564">
    <property type="term" value="P:transcription antitermination"/>
    <property type="evidence" value="ECO:0007669"/>
    <property type="project" value="UniProtKB-KW"/>
</dbReference>
<protein>
    <submittedName>
        <fullName evidence="7">Transcription termination factor NusB</fullName>
    </submittedName>
</protein>
<evidence type="ECO:0000256" key="3">
    <source>
        <dbReference type="ARBA" id="ARBA00022884"/>
    </source>
</evidence>
<evidence type="ECO:0000256" key="4">
    <source>
        <dbReference type="ARBA" id="ARBA00023015"/>
    </source>
</evidence>
<gene>
    <name evidence="7" type="ordered locus">CFPG_437</name>
</gene>
<accession>B6YR78</accession>
<evidence type="ECO:0000256" key="5">
    <source>
        <dbReference type="ARBA" id="ARBA00023163"/>
    </source>
</evidence>
<dbReference type="HOGENOM" id="CLU_058797_0_0_10"/>
<evidence type="ECO:0000256" key="2">
    <source>
        <dbReference type="ARBA" id="ARBA00022814"/>
    </source>
</evidence>
<evidence type="ECO:0000259" key="6">
    <source>
        <dbReference type="Pfam" id="PF01029"/>
    </source>
</evidence>
<proteinExistence type="inferred from homology"/>